<organism evidence="2 3">
    <name type="scientific">Glaciecola petra</name>
    <dbReference type="NCBI Taxonomy" id="3075602"/>
    <lineage>
        <taxon>Bacteria</taxon>
        <taxon>Pseudomonadati</taxon>
        <taxon>Pseudomonadota</taxon>
        <taxon>Gammaproteobacteria</taxon>
        <taxon>Alteromonadales</taxon>
        <taxon>Alteromonadaceae</taxon>
        <taxon>Glaciecola</taxon>
    </lineage>
</organism>
<evidence type="ECO:0000313" key="2">
    <source>
        <dbReference type="EMBL" id="MDT0596396.1"/>
    </source>
</evidence>
<keyword evidence="1" id="KW-0812">Transmembrane</keyword>
<evidence type="ECO:0000256" key="1">
    <source>
        <dbReference type="SAM" id="Phobius"/>
    </source>
</evidence>
<reference evidence="2 3" key="1">
    <citation type="submission" date="2023-09" db="EMBL/GenBank/DDBJ databases">
        <authorList>
            <person name="Rey-Velasco X."/>
        </authorList>
    </citation>
    <scope>NUCLEOTIDE SEQUENCE [LARGE SCALE GENOMIC DNA]</scope>
    <source>
        <strain evidence="2 3">P117</strain>
    </source>
</reference>
<evidence type="ECO:0000313" key="3">
    <source>
        <dbReference type="Proteomes" id="UP001253545"/>
    </source>
</evidence>
<dbReference type="Proteomes" id="UP001253545">
    <property type="component" value="Unassembled WGS sequence"/>
</dbReference>
<name>A0ABU2ZVX6_9ALTE</name>
<proteinExistence type="predicted"/>
<protein>
    <submittedName>
        <fullName evidence="2">Uncharacterized protein</fullName>
    </submittedName>
</protein>
<keyword evidence="1" id="KW-0472">Membrane</keyword>
<accession>A0ABU2ZVX6</accession>
<feature type="transmembrane region" description="Helical" evidence="1">
    <location>
        <begin position="6"/>
        <end position="27"/>
    </location>
</feature>
<dbReference type="RefSeq" id="WP_311369917.1">
    <property type="nucleotide sequence ID" value="NZ_JAVRHX010000006.1"/>
</dbReference>
<dbReference type="EMBL" id="JAVRHX010000006">
    <property type="protein sequence ID" value="MDT0596396.1"/>
    <property type="molecule type" value="Genomic_DNA"/>
</dbReference>
<keyword evidence="3" id="KW-1185">Reference proteome</keyword>
<keyword evidence="1" id="KW-1133">Transmembrane helix</keyword>
<comment type="caution">
    <text evidence="2">The sequence shown here is derived from an EMBL/GenBank/DDBJ whole genome shotgun (WGS) entry which is preliminary data.</text>
</comment>
<sequence>MKLEKLSAWSEIVSSVAILITLVYLAIQTGQNSEQMQQNLEATKASTRQQMLGTDMAFLRDIMDNPYITNVQYKANLTDAEKTMLASQYTMFLRQRENNWIQFKNGALDERSWLSMQSTINVIAHQPNFQIYWKNLLKTNNAMGFAPELNMLITNIVESTEPGKRAIFLELMEPLAETKQLP</sequence>
<gene>
    <name evidence="2" type="ORF">RM552_16190</name>
</gene>